<dbReference type="GO" id="GO:0019069">
    <property type="term" value="P:viral capsid assembly"/>
    <property type="evidence" value="ECO:0007669"/>
    <property type="project" value="InterPro"/>
</dbReference>
<dbReference type="GO" id="GO:0004519">
    <property type="term" value="F:endonuclease activity"/>
    <property type="evidence" value="ECO:0007669"/>
    <property type="project" value="InterPro"/>
</dbReference>
<sequence length="209" mass="22610">MADTPASRHVKRALASKEAARTAGSNLMEGTTIYQQMQVRLASDRARLKQIQSTQGKAQLKTALLPSYAPYLDGVLSADAGGKDDIVSTLMLWHFDAGLFDAGLDIARYVLAHGLDMPDTHKRTAACVVAEEIGLAALNALKTSAPFDLNVIDRAATLTEGQDMPRRSARPSAAGAWTQPAGHRYRDRAAERRRSCPGHRRPAHRDPAA</sequence>
<dbReference type="OrthoDB" id="9352at10239"/>
<dbReference type="KEGG" id="vg:18504808"/>
<keyword evidence="3" id="KW-1185">Reference proteome</keyword>
<evidence type="ECO:0000313" key="2">
    <source>
        <dbReference type="EMBL" id="AFJ75480.1"/>
    </source>
</evidence>
<dbReference type="InterPro" id="IPR010270">
    <property type="entry name" value="Phage_P2_GpM"/>
</dbReference>
<dbReference type="Pfam" id="PF05944">
    <property type="entry name" value="Phage_term_smal"/>
    <property type="match status" value="1"/>
</dbReference>
<name>V9IQK3_9CAUD</name>
<accession>V9IQK3</accession>
<dbReference type="GO" id="GO:0003677">
    <property type="term" value="F:DNA binding"/>
    <property type="evidence" value="ECO:0007669"/>
    <property type="project" value="InterPro"/>
</dbReference>
<organism evidence="2 3">
    <name type="scientific">Stenotrophomonas phage Smp131</name>
    <dbReference type="NCBI Taxonomy" id="1168563"/>
    <lineage>
        <taxon>Viruses</taxon>
        <taxon>Duplodnaviria</taxon>
        <taxon>Heunggongvirae</taxon>
        <taxon>Uroviricota</taxon>
        <taxon>Caudoviricetes</taxon>
        <taxon>Peduoviridae</taxon>
        <taxon>Simpcentumvirus</taxon>
        <taxon>Simpcentumvirus Smp131</taxon>
    </lineage>
</organism>
<protein>
    <submittedName>
        <fullName evidence="2">Phage terminase small subunit</fullName>
    </submittedName>
</protein>
<evidence type="ECO:0000256" key="1">
    <source>
        <dbReference type="SAM" id="MobiDB-lite"/>
    </source>
</evidence>
<dbReference type="GeneID" id="18504808"/>
<dbReference type="Proteomes" id="UP000018887">
    <property type="component" value="Segment"/>
</dbReference>
<dbReference type="EMBL" id="JQ809663">
    <property type="protein sequence ID" value="AFJ75480.1"/>
    <property type="molecule type" value="Genomic_DNA"/>
</dbReference>
<reference evidence="2 3" key="1">
    <citation type="journal article" date="2014" name="BMC Microbiol.">
        <title>Genomic sequence of temperate phage Smp131 of Stenotrophomonas maltophilia that has similar prophages in xanthomonads.</title>
        <authorList>
            <person name="Lee C.N."/>
            <person name="Tseng T.T."/>
            <person name="Chang H.C."/>
            <person name="Lin J.W."/>
            <person name="Weng S.F."/>
        </authorList>
    </citation>
    <scope>NUCLEOTIDE SEQUENCE [LARGE SCALE GENOMIC DNA]</scope>
</reference>
<proteinExistence type="predicted"/>
<gene>
    <name evidence="2" type="primary">M</name>
    <name evidence="2" type="ORF">Smp_10</name>
</gene>
<dbReference type="RefSeq" id="YP_009008365.1">
    <property type="nucleotide sequence ID" value="NC_023588.1"/>
</dbReference>
<evidence type="ECO:0000313" key="3">
    <source>
        <dbReference type="Proteomes" id="UP000018887"/>
    </source>
</evidence>
<feature type="region of interest" description="Disordered" evidence="1">
    <location>
        <begin position="162"/>
        <end position="209"/>
    </location>
</feature>